<comment type="caution">
    <text evidence="2">The sequence shown here is derived from an EMBL/GenBank/DDBJ whole genome shotgun (WGS) entry which is preliminary data.</text>
</comment>
<name>A0A5B7DD57_PORTR</name>
<keyword evidence="3" id="KW-1185">Reference proteome</keyword>
<evidence type="ECO:0000313" key="2">
    <source>
        <dbReference type="EMBL" id="MPC19026.1"/>
    </source>
</evidence>
<dbReference type="Proteomes" id="UP000324222">
    <property type="component" value="Unassembled WGS sequence"/>
</dbReference>
<dbReference type="AlphaFoldDB" id="A0A5B7DD57"/>
<gene>
    <name evidence="2" type="ORF">E2C01_011930</name>
</gene>
<feature type="region of interest" description="Disordered" evidence="1">
    <location>
        <begin position="1"/>
        <end position="21"/>
    </location>
</feature>
<feature type="region of interest" description="Disordered" evidence="1">
    <location>
        <begin position="70"/>
        <end position="90"/>
    </location>
</feature>
<evidence type="ECO:0000256" key="1">
    <source>
        <dbReference type="SAM" id="MobiDB-lite"/>
    </source>
</evidence>
<proteinExistence type="predicted"/>
<reference evidence="2 3" key="1">
    <citation type="submission" date="2019-05" db="EMBL/GenBank/DDBJ databases">
        <title>Another draft genome of Portunus trituberculatus and its Hox gene families provides insights of decapod evolution.</title>
        <authorList>
            <person name="Jeong J.-H."/>
            <person name="Song I."/>
            <person name="Kim S."/>
            <person name="Choi T."/>
            <person name="Kim D."/>
            <person name="Ryu S."/>
            <person name="Kim W."/>
        </authorList>
    </citation>
    <scope>NUCLEOTIDE SEQUENCE [LARGE SCALE GENOMIC DNA]</scope>
    <source>
        <tissue evidence="2">Muscle</tissue>
    </source>
</reference>
<organism evidence="2 3">
    <name type="scientific">Portunus trituberculatus</name>
    <name type="common">Swimming crab</name>
    <name type="synonym">Neptunus trituberculatus</name>
    <dbReference type="NCBI Taxonomy" id="210409"/>
    <lineage>
        <taxon>Eukaryota</taxon>
        <taxon>Metazoa</taxon>
        <taxon>Ecdysozoa</taxon>
        <taxon>Arthropoda</taxon>
        <taxon>Crustacea</taxon>
        <taxon>Multicrustacea</taxon>
        <taxon>Malacostraca</taxon>
        <taxon>Eumalacostraca</taxon>
        <taxon>Eucarida</taxon>
        <taxon>Decapoda</taxon>
        <taxon>Pleocyemata</taxon>
        <taxon>Brachyura</taxon>
        <taxon>Eubrachyura</taxon>
        <taxon>Portunoidea</taxon>
        <taxon>Portunidae</taxon>
        <taxon>Portuninae</taxon>
        <taxon>Portunus</taxon>
    </lineage>
</organism>
<accession>A0A5B7DD57</accession>
<sequence>MLEAEIMPPRPRAAPCTPSHRRPIDTHYHITAENGAPVSVMVVAAEQTGVSVIPIMDAAAALACVSPPAERDAGRKAAGHAAGLFSAEGK</sequence>
<evidence type="ECO:0000313" key="3">
    <source>
        <dbReference type="Proteomes" id="UP000324222"/>
    </source>
</evidence>
<protein>
    <submittedName>
        <fullName evidence="2">Uncharacterized protein</fullName>
    </submittedName>
</protein>
<dbReference type="EMBL" id="VSRR010000731">
    <property type="protein sequence ID" value="MPC19026.1"/>
    <property type="molecule type" value="Genomic_DNA"/>
</dbReference>